<organism evidence="8 9">
    <name type="scientific">Polychaeton citri CBS 116435</name>
    <dbReference type="NCBI Taxonomy" id="1314669"/>
    <lineage>
        <taxon>Eukaryota</taxon>
        <taxon>Fungi</taxon>
        <taxon>Dikarya</taxon>
        <taxon>Ascomycota</taxon>
        <taxon>Pezizomycotina</taxon>
        <taxon>Dothideomycetes</taxon>
        <taxon>Dothideomycetidae</taxon>
        <taxon>Capnodiales</taxon>
        <taxon>Capnodiaceae</taxon>
        <taxon>Polychaeton</taxon>
    </lineage>
</organism>
<feature type="chain" id="PRO_5040383056" description="endo-1,3(4)-beta-glucanase" evidence="6">
    <location>
        <begin position="21"/>
        <end position="342"/>
    </location>
</feature>
<dbReference type="AlphaFoldDB" id="A0A9P4ULY1"/>
<dbReference type="Pfam" id="PF26113">
    <property type="entry name" value="GH16_XgeA"/>
    <property type="match status" value="1"/>
</dbReference>
<evidence type="ECO:0000256" key="4">
    <source>
        <dbReference type="ARBA" id="ARBA00022801"/>
    </source>
</evidence>
<dbReference type="Gene3D" id="2.60.120.200">
    <property type="match status" value="1"/>
</dbReference>
<dbReference type="GO" id="GO:0052861">
    <property type="term" value="F:endo-1,3(4)-beta-glucanase activity"/>
    <property type="evidence" value="ECO:0007669"/>
    <property type="project" value="UniProtKB-EC"/>
</dbReference>
<accession>A0A9P4ULY1</accession>
<comment type="similarity">
    <text evidence="2">Belongs to the glycosyl hydrolase 16 family.</text>
</comment>
<sequence length="342" mass="37405">MYTSGILAIICYHLLTFVNCQSVPGATYFKGNGAPGAGKYRLIDDFPPSLFFNKFNFYNSYDPTYGHVQYVNETIAVRNGLVSVDTTKNTALIKPDTTNLFPRGGPGRPSVRIISDNTYTHGLFLLDVVHMPWGCGTWPAYWLLGPNWPYTGEIDIIEGVHTIESNSISMHTSPGCRITGSNQLATFQQSNCDTSVNGNTGCGSSLDPSAVPHNYGDGLNRIGGGVYATEWTSEYVQHWFFPRGDIPSDIKGGSPDPSGWGEPAVNQQGPECNIDSHFVNMSIIINTDFCGAWAGNVYNQYPNCPASKTATNSLDSCVDFVGNNPQNLTNAYWEINSIKVYQ</sequence>
<protein>
    <recommendedName>
        <fullName evidence="3">endo-1,3(4)-beta-glucanase</fullName>
        <ecNumber evidence="3">3.2.1.6</ecNumber>
    </recommendedName>
</protein>
<dbReference type="PANTHER" id="PTHR10963">
    <property type="entry name" value="GLYCOSYL HYDROLASE-RELATED"/>
    <property type="match status" value="1"/>
</dbReference>
<keyword evidence="4 8" id="KW-0378">Hydrolase</keyword>
<dbReference type="SUPFAM" id="SSF49899">
    <property type="entry name" value="Concanavalin A-like lectins/glucanases"/>
    <property type="match status" value="1"/>
</dbReference>
<dbReference type="PROSITE" id="PS51762">
    <property type="entry name" value="GH16_2"/>
    <property type="match status" value="1"/>
</dbReference>
<comment type="caution">
    <text evidence="8">The sequence shown here is derived from an EMBL/GenBank/DDBJ whole genome shotgun (WGS) entry which is preliminary data.</text>
</comment>
<evidence type="ECO:0000259" key="7">
    <source>
        <dbReference type="PROSITE" id="PS51762"/>
    </source>
</evidence>
<dbReference type="FunFam" id="2.60.120.200:FF:000114">
    <property type="entry name" value="Probable endo-1,3(4)-beta-glucanase NFIA_089530"/>
    <property type="match status" value="1"/>
</dbReference>
<evidence type="ECO:0000256" key="5">
    <source>
        <dbReference type="ARBA" id="ARBA00023295"/>
    </source>
</evidence>
<evidence type="ECO:0000313" key="9">
    <source>
        <dbReference type="Proteomes" id="UP000799441"/>
    </source>
</evidence>
<keyword evidence="9" id="KW-1185">Reference proteome</keyword>
<dbReference type="InterPro" id="IPR050546">
    <property type="entry name" value="Glycosyl_Hydrlase_16"/>
</dbReference>
<feature type="signal peptide" evidence="6">
    <location>
        <begin position="1"/>
        <end position="20"/>
    </location>
</feature>
<gene>
    <name evidence="8" type="ORF">K431DRAFT_233141</name>
</gene>
<dbReference type="EC" id="3.2.1.6" evidence="3"/>
<dbReference type="EMBL" id="MU003844">
    <property type="protein sequence ID" value="KAF2717420.1"/>
    <property type="molecule type" value="Genomic_DNA"/>
</dbReference>
<evidence type="ECO:0000313" key="8">
    <source>
        <dbReference type="EMBL" id="KAF2717420.1"/>
    </source>
</evidence>
<keyword evidence="6" id="KW-0732">Signal</keyword>
<comment type="catalytic activity">
    <reaction evidence="1">
        <text>Endohydrolysis of (1-&gt;3)- or (1-&gt;4)-linkages in beta-D-glucans when the glucose residue whose reducing group is involved in the linkage to be hydrolyzed is itself substituted at C-3.</text>
        <dbReference type="EC" id="3.2.1.6"/>
    </reaction>
</comment>
<evidence type="ECO:0000256" key="2">
    <source>
        <dbReference type="ARBA" id="ARBA00006865"/>
    </source>
</evidence>
<proteinExistence type="inferred from homology"/>
<dbReference type="InterPro" id="IPR013320">
    <property type="entry name" value="ConA-like_dom_sf"/>
</dbReference>
<reference evidence="8" key="1">
    <citation type="journal article" date="2020" name="Stud. Mycol.">
        <title>101 Dothideomycetes genomes: a test case for predicting lifestyles and emergence of pathogens.</title>
        <authorList>
            <person name="Haridas S."/>
            <person name="Albert R."/>
            <person name="Binder M."/>
            <person name="Bloem J."/>
            <person name="Labutti K."/>
            <person name="Salamov A."/>
            <person name="Andreopoulos B."/>
            <person name="Baker S."/>
            <person name="Barry K."/>
            <person name="Bills G."/>
            <person name="Bluhm B."/>
            <person name="Cannon C."/>
            <person name="Castanera R."/>
            <person name="Culley D."/>
            <person name="Daum C."/>
            <person name="Ezra D."/>
            <person name="Gonzalez J."/>
            <person name="Henrissat B."/>
            <person name="Kuo A."/>
            <person name="Liang C."/>
            <person name="Lipzen A."/>
            <person name="Lutzoni F."/>
            <person name="Magnuson J."/>
            <person name="Mondo S."/>
            <person name="Nolan M."/>
            <person name="Ohm R."/>
            <person name="Pangilinan J."/>
            <person name="Park H.-J."/>
            <person name="Ramirez L."/>
            <person name="Alfaro M."/>
            <person name="Sun H."/>
            <person name="Tritt A."/>
            <person name="Yoshinaga Y."/>
            <person name="Zwiers L.-H."/>
            <person name="Turgeon B."/>
            <person name="Goodwin S."/>
            <person name="Spatafora J."/>
            <person name="Crous P."/>
            <person name="Grigoriev I."/>
        </authorList>
    </citation>
    <scope>NUCLEOTIDE SEQUENCE</scope>
    <source>
        <strain evidence="8">CBS 116435</strain>
    </source>
</reference>
<dbReference type="InterPro" id="IPR000757">
    <property type="entry name" value="Beta-glucanase-like"/>
</dbReference>
<dbReference type="PANTHER" id="PTHR10963:SF24">
    <property type="entry name" value="GLYCOSIDASE C21B10.07-RELATED"/>
    <property type="match status" value="1"/>
</dbReference>
<dbReference type="CDD" id="cd02181">
    <property type="entry name" value="GH16_fungal_Lam16A_glucanase"/>
    <property type="match status" value="1"/>
</dbReference>
<keyword evidence="5" id="KW-0326">Glycosidase</keyword>
<evidence type="ECO:0000256" key="3">
    <source>
        <dbReference type="ARBA" id="ARBA00012599"/>
    </source>
</evidence>
<dbReference type="OrthoDB" id="192832at2759"/>
<dbReference type="Proteomes" id="UP000799441">
    <property type="component" value="Unassembled WGS sequence"/>
</dbReference>
<dbReference type="GO" id="GO:0009251">
    <property type="term" value="P:glucan catabolic process"/>
    <property type="evidence" value="ECO:0007669"/>
    <property type="project" value="TreeGrafter"/>
</dbReference>
<evidence type="ECO:0000256" key="1">
    <source>
        <dbReference type="ARBA" id="ARBA00000124"/>
    </source>
</evidence>
<feature type="domain" description="GH16" evidence="7">
    <location>
        <begin position="27"/>
        <end position="302"/>
    </location>
</feature>
<evidence type="ECO:0000256" key="6">
    <source>
        <dbReference type="SAM" id="SignalP"/>
    </source>
</evidence>
<name>A0A9P4ULY1_9PEZI</name>
<feature type="non-terminal residue" evidence="8">
    <location>
        <position position="342"/>
    </location>
</feature>